<dbReference type="InterPro" id="IPR050474">
    <property type="entry name" value="Hel308_SKI2-like"/>
</dbReference>
<gene>
    <name evidence="6" type="ORF">SAMN05421773_1344</name>
</gene>
<reference evidence="6 7" key="1">
    <citation type="submission" date="2016-10" db="EMBL/GenBank/DDBJ databases">
        <authorList>
            <person name="de Groot N.N."/>
        </authorList>
    </citation>
    <scope>NUCLEOTIDE SEQUENCE [LARGE SCALE GENOMIC DNA]</scope>
    <source>
        <strain evidence="6 7">CGMCC 4.5739</strain>
    </source>
</reference>
<dbReference type="GO" id="GO:0004386">
    <property type="term" value="F:helicase activity"/>
    <property type="evidence" value="ECO:0007669"/>
    <property type="project" value="UniProtKB-KW"/>
</dbReference>
<dbReference type="STRING" id="910347.SAMN05421773_1344"/>
<dbReference type="InterPro" id="IPR014001">
    <property type="entry name" value="Helicase_ATP-bd"/>
</dbReference>
<evidence type="ECO:0000259" key="5">
    <source>
        <dbReference type="PROSITE" id="PS51192"/>
    </source>
</evidence>
<evidence type="ECO:0000313" key="7">
    <source>
        <dbReference type="Proteomes" id="UP000199207"/>
    </source>
</evidence>
<name>A0A1I1VCZ4_9ACTN</name>
<proteinExistence type="predicted"/>
<evidence type="ECO:0000256" key="4">
    <source>
        <dbReference type="ARBA" id="ARBA00022840"/>
    </source>
</evidence>
<protein>
    <submittedName>
        <fullName evidence="6">DEAD/DEAH box helicase</fullName>
    </submittedName>
</protein>
<keyword evidence="7" id="KW-1185">Reference proteome</keyword>
<feature type="domain" description="Helicase ATP-binding" evidence="5">
    <location>
        <begin position="295"/>
        <end position="465"/>
    </location>
</feature>
<evidence type="ECO:0000256" key="2">
    <source>
        <dbReference type="ARBA" id="ARBA00022801"/>
    </source>
</evidence>
<dbReference type="AlphaFoldDB" id="A0A1I1VCZ4"/>
<organism evidence="6 7">
    <name type="scientific">Streptomyces aidingensis</name>
    <dbReference type="NCBI Taxonomy" id="910347"/>
    <lineage>
        <taxon>Bacteria</taxon>
        <taxon>Bacillati</taxon>
        <taxon>Actinomycetota</taxon>
        <taxon>Actinomycetes</taxon>
        <taxon>Kitasatosporales</taxon>
        <taxon>Streptomycetaceae</taxon>
        <taxon>Streptomyces</taxon>
    </lineage>
</organism>
<dbReference type="GO" id="GO:0016787">
    <property type="term" value="F:hydrolase activity"/>
    <property type="evidence" value="ECO:0007669"/>
    <property type="project" value="UniProtKB-KW"/>
</dbReference>
<keyword evidence="4" id="KW-0067">ATP-binding</keyword>
<dbReference type="InterPro" id="IPR027417">
    <property type="entry name" value="P-loop_NTPase"/>
</dbReference>
<sequence>MERTLDPAVLESVLGEYRLGGVLPSAEELLARMTELEVAAFRGERGITDETLGTAWFLHGLAALDPRVPGFDAVRVRQAFAVSAHLMDLALGDARRSPAERLQIAFAAQAGYRRSEQDPNATAVYRQVHDLVDYSSELRVHIGTLAVEAGVMFLGFDRPWLWQALRVWRRQFRELQRVMRRESLAGTMYGPAEAVVEAIFRLYQFLAFGEEENLAVGQRLLEDVVHERAGRGDKLARWVAAHLLDLSAEMAASSLYTLLPPGTPPAVARSFTLSQPPVMTLWPPQRQLLRREQGNPIASSTPRSLISVPTSAGKSLMAQLVICSHLAQRPGRVVYVSPMRSLGREMRSALRGRLRLLERSLVAERPDFPLPSGREQGGGDVEIVTPERLMHMIRSDAEATLDGVGLIVVDEAHHLAHGRRGFILESLLALLRASTNDVRLVLLSAAVGNRGDIASWLAPEQPANEVYFTDTWRGPRRLHGLLYPELIKDQAKLNERLPTAKHPSRTVATVPIAASLNVRPTTTSGIAP</sequence>
<dbReference type="Gene3D" id="3.40.50.300">
    <property type="entry name" value="P-loop containing nucleotide triphosphate hydrolases"/>
    <property type="match status" value="1"/>
</dbReference>
<dbReference type="GO" id="GO:0003676">
    <property type="term" value="F:nucleic acid binding"/>
    <property type="evidence" value="ECO:0007669"/>
    <property type="project" value="InterPro"/>
</dbReference>
<dbReference type="Proteomes" id="UP000199207">
    <property type="component" value="Unassembled WGS sequence"/>
</dbReference>
<dbReference type="SUPFAM" id="SSF52540">
    <property type="entry name" value="P-loop containing nucleoside triphosphate hydrolases"/>
    <property type="match status" value="1"/>
</dbReference>
<keyword evidence="2" id="KW-0378">Hydrolase</keyword>
<evidence type="ECO:0000313" key="6">
    <source>
        <dbReference type="EMBL" id="SFD80922.1"/>
    </source>
</evidence>
<dbReference type="SMART" id="SM00487">
    <property type="entry name" value="DEXDc"/>
    <property type="match status" value="1"/>
</dbReference>
<evidence type="ECO:0000256" key="1">
    <source>
        <dbReference type="ARBA" id="ARBA00022741"/>
    </source>
</evidence>
<keyword evidence="3 6" id="KW-0347">Helicase</keyword>
<accession>A0A1I1VCZ4</accession>
<dbReference type="PANTHER" id="PTHR47961:SF6">
    <property type="entry name" value="DNA-DIRECTED DNA POLYMERASE"/>
    <property type="match status" value="1"/>
</dbReference>
<dbReference type="PANTHER" id="PTHR47961">
    <property type="entry name" value="DNA POLYMERASE THETA, PUTATIVE (AFU_ORTHOLOGUE AFUA_1G05260)-RELATED"/>
    <property type="match status" value="1"/>
</dbReference>
<evidence type="ECO:0000256" key="3">
    <source>
        <dbReference type="ARBA" id="ARBA00022806"/>
    </source>
</evidence>
<dbReference type="Pfam" id="PF00270">
    <property type="entry name" value="DEAD"/>
    <property type="match status" value="1"/>
</dbReference>
<dbReference type="EMBL" id="FOLM01000034">
    <property type="protein sequence ID" value="SFD80922.1"/>
    <property type="molecule type" value="Genomic_DNA"/>
</dbReference>
<dbReference type="InterPro" id="IPR011545">
    <property type="entry name" value="DEAD/DEAH_box_helicase_dom"/>
</dbReference>
<dbReference type="PROSITE" id="PS51192">
    <property type="entry name" value="HELICASE_ATP_BIND_1"/>
    <property type="match status" value="1"/>
</dbReference>
<dbReference type="GO" id="GO:0005524">
    <property type="term" value="F:ATP binding"/>
    <property type="evidence" value="ECO:0007669"/>
    <property type="project" value="UniProtKB-KW"/>
</dbReference>
<keyword evidence="1" id="KW-0547">Nucleotide-binding</keyword>